<comment type="caution">
    <text evidence="1">The sequence shown here is derived from an EMBL/GenBank/DDBJ whole genome shotgun (WGS) entry which is preliminary data.</text>
</comment>
<dbReference type="Proteomes" id="UP000294558">
    <property type="component" value="Unassembled WGS sequence"/>
</dbReference>
<gene>
    <name evidence="1" type="ORF">BDK89_3196</name>
</gene>
<dbReference type="AlphaFoldDB" id="A0A4R7I2A2"/>
<accession>A0A4R7I2A2</accession>
<dbReference type="SUPFAM" id="SSF52540">
    <property type="entry name" value="P-loop containing nucleoside triphosphate hydrolases"/>
    <property type="match status" value="1"/>
</dbReference>
<evidence type="ECO:0000313" key="1">
    <source>
        <dbReference type="EMBL" id="TDT17585.1"/>
    </source>
</evidence>
<dbReference type="InterPro" id="IPR027417">
    <property type="entry name" value="P-loop_NTPase"/>
</dbReference>
<dbReference type="Gene3D" id="3.40.50.300">
    <property type="entry name" value="P-loop containing nucleotide triphosphate hydrolases"/>
    <property type="match status" value="1"/>
</dbReference>
<dbReference type="OrthoDB" id="43969at2"/>
<dbReference type="PANTHER" id="PTHR34301">
    <property type="entry name" value="DNA-BINDING PROTEIN-RELATED"/>
    <property type="match status" value="1"/>
</dbReference>
<protein>
    <recommendedName>
        <fullName evidence="3">AAA ATPase-like protein</fullName>
    </recommendedName>
</protein>
<organism evidence="1 2">
    <name type="scientific">Ilumatobacter fluminis</name>
    <dbReference type="NCBI Taxonomy" id="467091"/>
    <lineage>
        <taxon>Bacteria</taxon>
        <taxon>Bacillati</taxon>
        <taxon>Actinomycetota</taxon>
        <taxon>Acidimicrobiia</taxon>
        <taxon>Acidimicrobiales</taxon>
        <taxon>Ilumatobacteraceae</taxon>
        <taxon>Ilumatobacter</taxon>
    </lineage>
</organism>
<sequence>MEESPFPFQGPLDARHVQGRDDLVGDLIERVTARRVTALLGPRRFGKTSILHRVGAELEDAGTTVVHVDLYEVSSTADLAVRLDHALASVRGPALDRLHHFISAGEINLGFVKLMFSRRGSDQPDALAVVHHLLDGLVTAAQNTPMLVVFDEFGGIDRVDGAAGLLRTKLQHHVRDVGLIFAGSQLSLMRAMFTDVARPFYGQAELVDVGPLTPRALRQIVDHGFRSTDRDPGNLASSLIEFTGGHPQRSMQLADAAWRHAVPDEPFRADLWGIALDHVRRQTDMANETLFAHSQANDQKLLRLVSNGEPIFGAAAAVIGLTAGSGQSSRDRLVDQGEIMRAGNAWRVVDPVYADWIRRRFPL</sequence>
<name>A0A4R7I2A2_9ACTN</name>
<keyword evidence="2" id="KW-1185">Reference proteome</keyword>
<proteinExistence type="predicted"/>
<evidence type="ECO:0008006" key="3">
    <source>
        <dbReference type="Google" id="ProtNLM"/>
    </source>
</evidence>
<dbReference type="PANTHER" id="PTHR34301:SF8">
    <property type="entry name" value="ATPASE DOMAIN-CONTAINING PROTEIN"/>
    <property type="match status" value="1"/>
</dbReference>
<evidence type="ECO:0000313" key="2">
    <source>
        <dbReference type="Proteomes" id="UP000294558"/>
    </source>
</evidence>
<dbReference type="EMBL" id="SOAU01000001">
    <property type="protein sequence ID" value="TDT17585.1"/>
    <property type="molecule type" value="Genomic_DNA"/>
</dbReference>
<reference evidence="1 2" key="1">
    <citation type="submission" date="2019-03" db="EMBL/GenBank/DDBJ databases">
        <title>Sequencing the genomes of 1000 actinobacteria strains.</title>
        <authorList>
            <person name="Klenk H.-P."/>
        </authorList>
    </citation>
    <scope>NUCLEOTIDE SEQUENCE [LARGE SCALE GENOMIC DNA]</scope>
    <source>
        <strain evidence="1 2">DSM 18936</strain>
    </source>
</reference>
<dbReference type="RefSeq" id="WP_133869869.1">
    <property type="nucleotide sequence ID" value="NZ_SOAU01000001.1"/>
</dbReference>